<accession>A0AAD3CLK5</accession>
<protein>
    <submittedName>
        <fullName evidence="1">Uncharacterized protein</fullName>
    </submittedName>
</protein>
<comment type="caution">
    <text evidence="1">The sequence shown here is derived from an EMBL/GenBank/DDBJ whole genome shotgun (WGS) entry which is preliminary data.</text>
</comment>
<organism evidence="1 2">
    <name type="scientific">Chaetoceros tenuissimus</name>
    <dbReference type="NCBI Taxonomy" id="426638"/>
    <lineage>
        <taxon>Eukaryota</taxon>
        <taxon>Sar</taxon>
        <taxon>Stramenopiles</taxon>
        <taxon>Ochrophyta</taxon>
        <taxon>Bacillariophyta</taxon>
        <taxon>Coscinodiscophyceae</taxon>
        <taxon>Chaetocerotophycidae</taxon>
        <taxon>Chaetocerotales</taxon>
        <taxon>Chaetocerotaceae</taxon>
        <taxon>Chaetoceros</taxon>
    </lineage>
</organism>
<name>A0AAD3CLK5_9STRA</name>
<gene>
    <name evidence="1" type="ORF">CTEN210_04634</name>
</gene>
<dbReference type="Proteomes" id="UP001054902">
    <property type="component" value="Unassembled WGS sequence"/>
</dbReference>
<evidence type="ECO:0000313" key="2">
    <source>
        <dbReference type="Proteomes" id="UP001054902"/>
    </source>
</evidence>
<evidence type="ECO:0000313" key="1">
    <source>
        <dbReference type="EMBL" id="GFH48158.1"/>
    </source>
</evidence>
<sequence length="502" mass="57424">MIRILVLLAIVFPVIQYMCYHLLSLNDPHSSHAWSLSSLSSNLDAFNTADVIKTQQQPNILHDDSFLTMYGEHRVPEAIDRLPKWLKEYIVWHKKETQTRSNNTKYVVTFCPKDFCGGLSDRMRPIPFFLLFASMVSRVFCIYYEQPQTLENFLEPPSNGIDWRCPAEVGSLIAKQQEIDSKRTKHRKNRKKPEQPFPIYNIDRCDKENKIIPCVESKIKWIKENEDRQFLGIQLVSNDVASINNALYLFQRQSYIDKMPSIDRWDFAVTMNHIFRVMFKPVRPLAIRVNNTMAALGLKENQYSSVHTRCRYPVYPVVRDQGKQVDKGGGMRFEGKTKDLLIEIMNNAIKCAYQLDQTHPIYFASDHDDATEYMITHDTTVDKSGEIKVRPIGVKRDAEPLHMGNLETAGQHKVEEFYSIFEDLLIMGGGTCVSHGVGSFGSFAAALTGTNCRAIHRKFTGGLVTCPNDRGDRRLVNVTEPVLFGISSGDLVSSLKDIKYQH</sequence>
<keyword evidence="2" id="KW-1185">Reference proteome</keyword>
<dbReference type="AlphaFoldDB" id="A0AAD3CLK5"/>
<dbReference type="EMBL" id="BLLK01000027">
    <property type="protein sequence ID" value="GFH48158.1"/>
    <property type="molecule type" value="Genomic_DNA"/>
</dbReference>
<proteinExistence type="predicted"/>
<reference evidence="1 2" key="1">
    <citation type="journal article" date="2021" name="Sci. Rep.">
        <title>The genome of the diatom Chaetoceros tenuissimus carries an ancient integrated fragment of an extant virus.</title>
        <authorList>
            <person name="Hongo Y."/>
            <person name="Kimura K."/>
            <person name="Takaki Y."/>
            <person name="Yoshida Y."/>
            <person name="Baba S."/>
            <person name="Kobayashi G."/>
            <person name="Nagasaki K."/>
            <person name="Hano T."/>
            <person name="Tomaru Y."/>
        </authorList>
    </citation>
    <scope>NUCLEOTIDE SEQUENCE [LARGE SCALE GENOMIC DNA]</scope>
    <source>
        <strain evidence="1 2">NIES-3715</strain>
    </source>
</reference>